<organism evidence="2 3">
    <name type="scientific">Algimonas arctica</name>
    <dbReference type="NCBI Taxonomy" id="1479486"/>
    <lineage>
        <taxon>Bacteria</taxon>
        <taxon>Pseudomonadati</taxon>
        <taxon>Pseudomonadota</taxon>
        <taxon>Alphaproteobacteria</taxon>
        <taxon>Maricaulales</taxon>
        <taxon>Robiginitomaculaceae</taxon>
        <taxon>Algimonas</taxon>
    </lineage>
</organism>
<evidence type="ECO:0000313" key="3">
    <source>
        <dbReference type="Proteomes" id="UP000634004"/>
    </source>
</evidence>
<dbReference type="RefSeq" id="WP_189495265.1">
    <property type="nucleotide sequence ID" value="NZ_BMZH01000002.1"/>
</dbReference>
<sequence>MGRFKLGLATLVSAALIAVSTGMTVAAAPDAAQFGQLPAGYDAAISPDGTRVAIIRAVNGEYVVQIVSLDGESLDDNGALTLGEGAKPKWIKWANNDRVFVSLWGSVEVGGTRRTTGSRL</sequence>
<evidence type="ECO:0000313" key="2">
    <source>
        <dbReference type="EMBL" id="GHA85568.1"/>
    </source>
</evidence>
<evidence type="ECO:0000256" key="1">
    <source>
        <dbReference type="SAM" id="SignalP"/>
    </source>
</evidence>
<proteinExistence type="predicted"/>
<reference evidence="2" key="2">
    <citation type="submission" date="2020-09" db="EMBL/GenBank/DDBJ databases">
        <authorList>
            <person name="Sun Q."/>
            <person name="Kim S."/>
        </authorList>
    </citation>
    <scope>NUCLEOTIDE SEQUENCE</scope>
    <source>
        <strain evidence="2">KCTC 32513</strain>
    </source>
</reference>
<gene>
    <name evidence="2" type="ORF">GCM10009069_05950</name>
</gene>
<keyword evidence="3" id="KW-1185">Reference proteome</keyword>
<protein>
    <recommendedName>
        <fullName evidence="4">S9 family peptidase</fullName>
    </recommendedName>
</protein>
<feature type="chain" id="PRO_5035278286" description="S9 family peptidase" evidence="1">
    <location>
        <begin position="28"/>
        <end position="120"/>
    </location>
</feature>
<accession>A0A8J3CQC9</accession>
<comment type="caution">
    <text evidence="2">The sequence shown here is derived from an EMBL/GenBank/DDBJ whole genome shotgun (WGS) entry which is preliminary data.</text>
</comment>
<feature type="signal peptide" evidence="1">
    <location>
        <begin position="1"/>
        <end position="27"/>
    </location>
</feature>
<reference evidence="2" key="1">
    <citation type="journal article" date="2014" name="Int. J. Syst. Evol. Microbiol.">
        <title>Complete genome sequence of Corynebacterium casei LMG S-19264T (=DSM 44701T), isolated from a smear-ripened cheese.</title>
        <authorList>
            <consortium name="US DOE Joint Genome Institute (JGI-PGF)"/>
            <person name="Walter F."/>
            <person name="Albersmeier A."/>
            <person name="Kalinowski J."/>
            <person name="Ruckert C."/>
        </authorList>
    </citation>
    <scope>NUCLEOTIDE SEQUENCE</scope>
    <source>
        <strain evidence="2">KCTC 32513</strain>
    </source>
</reference>
<dbReference type="Proteomes" id="UP000634004">
    <property type="component" value="Unassembled WGS sequence"/>
</dbReference>
<name>A0A8J3CQC9_9PROT</name>
<evidence type="ECO:0008006" key="4">
    <source>
        <dbReference type="Google" id="ProtNLM"/>
    </source>
</evidence>
<dbReference type="EMBL" id="BMZH01000002">
    <property type="protein sequence ID" value="GHA85568.1"/>
    <property type="molecule type" value="Genomic_DNA"/>
</dbReference>
<dbReference type="AlphaFoldDB" id="A0A8J3CQC9"/>
<keyword evidence="1" id="KW-0732">Signal</keyword>